<dbReference type="FunFam" id="1.10.10.10:FF:000140">
    <property type="entry name" value="Histone H1.0"/>
    <property type="match status" value="1"/>
</dbReference>
<dbReference type="AlphaFoldDB" id="A0A8R2A8Y6"/>
<dbReference type="PANTHER" id="PTHR11467">
    <property type="entry name" value="HISTONE H1"/>
    <property type="match status" value="1"/>
</dbReference>
<proteinExistence type="inferred from homology"/>
<evidence type="ECO:0000256" key="7">
    <source>
        <dbReference type="RuleBase" id="RU003894"/>
    </source>
</evidence>
<dbReference type="GO" id="GO:0006334">
    <property type="term" value="P:nucleosome assembly"/>
    <property type="evidence" value="ECO:0007669"/>
    <property type="project" value="InterPro"/>
</dbReference>
<evidence type="ECO:0000256" key="1">
    <source>
        <dbReference type="ARBA" id="ARBA00002809"/>
    </source>
</evidence>
<feature type="region of interest" description="Disordered" evidence="8">
    <location>
        <begin position="1"/>
        <end position="34"/>
    </location>
</feature>
<evidence type="ECO:0000313" key="10">
    <source>
        <dbReference type="EnsemblMetazoa" id="XP_003245105.1"/>
    </source>
</evidence>
<dbReference type="SMART" id="SM00526">
    <property type="entry name" value="H15"/>
    <property type="match status" value="1"/>
</dbReference>
<feature type="domain" description="H15" evidence="9">
    <location>
        <begin position="38"/>
        <end position="112"/>
    </location>
</feature>
<comment type="similarity">
    <text evidence="7">Belongs to the histone H1/H5 family.</text>
</comment>
<dbReference type="GO" id="GO:0045910">
    <property type="term" value="P:negative regulation of DNA recombination"/>
    <property type="evidence" value="ECO:0007669"/>
    <property type="project" value="TreeGrafter"/>
</dbReference>
<dbReference type="CDD" id="cd00073">
    <property type="entry name" value="H15"/>
    <property type="match status" value="1"/>
</dbReference>
<dbReference type="GeneID" id="100162471"/>
<evidence type="ECO:0000259" key="9">
    <source>
        <dbReference type="PROSITE" id="PS51504"/>
    </source>
</evidence>
<dbReference type="InterPro" id="IPR005819">
    <property type="entry name" value="H1/H5"/>
</dbReference>
<keyword evidence="5 7" id="KW-0238">DNA-binding</keyword>
<name>A0A8R2A8Y6_ACYPI</name>
<dbReference type="SUPFAM" id="SSF46785">
    <property type="entry name" value="Winged helix' DNA-binding domain"/>
    <property type="match status" value="1"/>
</dbReference>
<reference evidence="10" key="2">
    <citation type="submission" date="2022-06" db="UniProtKB">
        <authorList>
            <consortium name="EnsemblMetazoa"/>
        </authorList>
    </citation>
    <scope>IDENTIFICATION</scope>
</reference>
<dbReference type="KEGG" id="api:100162471"/>
<dbReference type="GO" id="GO:0031492">
    <property type="term" value="F:nucleosomal DNA binding"/>
    <property type="evidence" value="ECO:0007669"/>
    <property type="project" value="TreeGrafter"/>
</dbReference>
<dbReference type="EnsemblMetazoa" id="XM_003245057.4">
    <property type="protein sequence ID" value="XP_003245105.1"/>
    <property type="gene ID" value="LOC100162471"/>
</dbReference>
<dbReference type="RefSeq" id="XP_003245105.1">
    <property type="nucleotide sequence ID" value="XM_003245057.3"/>
</dbReference>
<dbReference type="GO" id="GO:0030527">
    <property type="term" value="F:structural constituent of chromatin"/>
    <property type="evidence" value="ECO:0007669"/>
    <property type="project" value="InterPro"/>
</dbReference>
<reference evidence="11" key="1">
    <citation type="submission" date="2010-06" db="EMBL/GenBank/DDBJ databases">
        <authorList>
            <person name="Jiang H."/>
            <person name="Abraham K."/>
            <person name="Ali S."/>
            <person name="Alsbrooks S.L."/>
            <person name="Anim B.N."/>
            <person name="Anosike U.S."/>
            <person name="Attaway T."/>
            <person name="Bandaranaike D.P."/>
            <person name="Battles P.K."/>
            <person name="Bell S.N."/>
            <person name="Bell A.V."/>
            <person name="Beltran B."/>
            <person name="Bickham C."/>
            <person name="Bustamante Y."/>
            <person name="Caleb T."/>
            <person name="Canada A."/>
            <person name="Cardenas V."/>
            <person name="Carter K."/>
            <person name="Chacko J."/>
            <person name="Chandrabose M.N."/>
            <person name="Chavez D."/>
            <person name="Chavez A."/>
            <person name="Chen L."/>
            <person name="Chu H.-S."/>
            <person name="Claassen K.J."/>
            <person name="Cockrell R."/>
            <person name="Collins M."/>
            <person name="Cooper J.A."/>
            <person name="Cree A."/>
            <person name="Curry S.M."/>
            <person name="Da Y."/>
            <person name="Dao M.D."/>
            <person name="Das B."/>
            <person name="Davila M.-L."/>
            <person name="Davy-Carroll L."/>
            <person name="Denson S."/>
            <person name="Dinh H."/>
            <person name="Ebong V.E."/>
            <person name="Edwards J.R."/>
            <person name="Egan A."/>
            <person name="El-Daye J."/>
            <person name="Escobedo L."/>
            <person name="Fernandez S."/>
            <person name="Fernando P.R."/>
            <person name="Flagg N."/>
            <person name="Forbes L.D."/>
            <person name="Fowler R.G."/>
            <person name="Fu Q."/>
            <person name="Gabisi R.A."/>
            <person name="Ganer J."/>
            <person name="Garbino Pronczuk A."/>
            <person name="Garcia R.M."/>
            <person name="Garner T."/>
            <person name="Garrett T.E."/>
            <person name="Gonzalez D.A."/>
            <person name="Hamid H."/>
            <person name="Hawkins E.S."/>
            <person name="Hirani K."/>
            <person name="Hogues M.E."/>
            <person name="Hollins B."/>
            <person name="Hsiao C.-H."/>
            <person name="Jabil R."/>
            <person name="James M.L."/>
            <person name="Jhangiani S.N."/>
            <person name="Johnson B."/>
            <person name="Johnson Q."/>
            <person name="Joshi V."/>
            <person name="Kalu J.B."/>
            <person name="Kam C."/>
            <person name="Kashfia A."/>
            <person name="Keebler J."/>
            <person name="Kisamo H."/>
            <person name="Kovar C.L."/>
            <person name="Lago L.A."/>
            <person name="Lai C.-Y."/>
            <person name="Laidlaw J."/>
            <person name="Lara F."/>
            <person name="Le T.-K."/>
            <person name="Lee S.L."/>
            <person name="Legall F.H."/>
            <person name="Lemon S.J."/>
            <person name="Lewis L.R."/>
            <person name="Li B."/>
            <person name="Liu Y."/>
            <person name="Liu Y.-S."/>
            <person name="Lopez J."/>
            <person name="Lozado R.J."/>
            <person name="Lu J."/>
            <person name="Madu R.C."/>
            <person name="Maheshwari M."/>
            <person name="Maheshwari R."/>
            <person name="Malloy K."/>
            <person name="Martinez E."/>
            <person name="Mathew T."/>
            <person name="Mercado I.C."/>
            <person name="Mercado C."/>
            <person name="Meyer B."/>
            <person name="Montgomery K."/>
            <person name="Morgan M.B."/>
            <person name="Munidasa M."/>
            <person name="Nazareth L.V."/>
            <person name="Nelson J."/>
            <person name="Ng B.M."/>
            <person name="Nguyen N.B."/>
            <person name="Nguyen P.Q."/>
            <person name="Nguyen T."/>
            <person name="Obregon M."/>
            <person name="Okwuonu G.O."/>
            <person name="Onwere C.G."/>
            <person name="Orozco G."/>
            <person name="Parra A."/>
            <person name="Patel S."/>
            <person name="Patil S."/>
            <person name="Perez A."/>
            <person name="Perez Y."/>
            <person name="Pham C."/>
            <person name="Primus E.L."/>
            <person name="Pu L.-L."/>
            <person name="Puazo M."/>
            <person name="Qin X."/>
            <person name="Quiroz J.B."/>
            <person name="Reese J."/>
            <person name="Richards S."/>
            <person name="Rives C.M."/>
            <person name="Robberts R."/>
            <person name="Ruiz S.J."/>
            <person name="Ruiz M.J."/>
            <person name="Santibanez J."/>
            <person name="Schneider B.W."/>
            <person name="Sisson I."/>
            <person name="Smith M."/>
            <person name="Sodergren E."/>
            <person name="Song X.-Z."/>
            <person name="Song B.B."/>
            <person name="Summersgill H."/>
            <person name="Thelus R."/>
            <person name="Thornton R.D."/>
            <person name="Trejos Z.Y."/>
            <person name="Usmani K."/>
            <person name="Vattathil S."/>
            <person name="Villasana D."/>
            <person name="Walker D.L."/>
            <person name="Wang S."/>
            <person name="Wang K."/>
            <person name="White C.S."/>
            <person name="Williams A.C."/>
            <person name="Williamson J."/>
            <person name="Wilson K."/>
            <person name="Woghiren I.O."/>
            <person name="Woodworth J.R."/>
            <person name="Worley K.C."/>
            <person name="Wright R.A."/>
            <person name="Wu W."/>
            <person name="Young L."/>
            <person name="Zhang L."/>
            <person name="Zhang J."/>
            <person name="Zhu Y."/>
            <person name="Muzny D.M."/>
            <person name="Weinstock G."/>
            <person name="Gibbs R.A."/>
        </authorList>
    </citation>
    <scope>NUCLEOTIDE SEQUENCE [LARGE SCALE GENOMIC DNA]</scope>
    <source>
        <strain evidence="11">LSR1</strain>
    </source>
</reference>
<evidence type="ECO:0000256" key="3">
    <source>
        <dbReference type="ARBA" id="ARBA00004286"/>
    </source>
</evidence>
<comment type="subcellular location">
    <subcellularLocation>
        <location evidence="3">Chromosome</location>
    </subcellularLocation>
    <subcellularLocation>
        <location evidence="2 7">Nucleus</location>
    </subcellularLocation>
</comment>
<dbReference type="InterPro" id="IPR005818">
    <property type="entry name" value="Histone_H1/H5_H15"/>
</dbReference>
<dbReference type="GO" id="GO:0000786">
    <property type="term" value="C:nucleosome"/>
    <property type="evidence" value="ECO:0007669"/>
    <property type="project" value="InterPro"/>
</dbReference>
<organism evidence="10 11">
    <name type="scientific">Acyrthosiphon pisum</name>
    <name type="common">Pea aphid</name>
    <dbReference type="NCBI Taxonomy" id="7029"/>
    <lineage>
        <taxon>Eukaryota</taxon>
        <taxon>Metazoa</taxon>
        <taxon>Ecdysozoa</taxon>
        <taxon>Arthropoda</taxon>
        <taxon>Hexapoda</taxon>
        <taxon>Insecta</taxon>
        <taxon>Pterygota</taxon>
        <taxon>Neoptera</taxon>
        <taxon>Paraneoptera</taxon>
        <taxon>Hemiptera</taxon>
        <taxon>Sternorrhyncha</taxon>
        <taxon>Aphidomorpha</taxon>
        <taxon>Aphidoidea</taxon>
        <taxon>Aphididae</taxon>
        <taxon>Macrosiphini</taxon>
        <taxon>Acyrthosiphon</taxon>
    </lineage>
</organism>
<dbReference type="Proteomes" id="UP000007819">
    <property type="component" value="Chromosome A3"/>
</dbReference>
<evidence type="ECO:0000256" key="8">
    <source>
        <dbReference type="SAM" id="MobiDB-lite"/>
    </source>
</evidence>
<protein>
    <recommendedName>
        <fullName evidence="9">H15 domain-containing protein</fullName>
    </recommendedName>
</protein>
<dbReference type="PANTHER" id="PTHR11467:SF20">
    <property type="entry name" value="H15 DOMAIN-CONTAINING PROTEIN-RELATED"/>
    <property type="match status" value="1"/>
</dbReference>
<evidence type="ECO:0000256" key="6">
    <source>
        <dbReference type="ARBA" id="ARBA00023242"/>
    </source>
</evidence>
<sequence>MTDTVATTPAPVAASPAAKKSPAKKKLNASKVKKPGALHPTTAVMVTSAIKELKEKKGSSLPAIKKYLAANYKVDPAKLALFIRKFLKAAVANGTVVQTKGTGASGHFKLPVSDVKPKKAVVAKKKKSIVNKVKAAGTPKKKKIAAMTIMRT</sequence>
<dbReference type="GO" id="GO:0003690">
    <property type="term" value="F:double-stranded DNA binding"/>
    <property type="evidence" value="ECO:0007669"/>
    <property type="project" value="TreeGrafter"/>
</dbReference>
<accession>A0A8R2A8Y6</accession>
<dbReference type="OrthoDB" id="10069608at2759"/>
<evidence type="ECO:0000313" key="11">
    <source>
        <dbReference type="Proteomes" id="UP000007819"/>
    </source>
</evidence>
<keyword evidence="11" id="KW-1185">Reference proteome</keyword>
<evidence type="ECO:0000256" key="4">
    <source>
        <dbReference type="ARBA" id="ARBA00022454"/>
    </source>
</evidence>
<dbReference type="InterPro" id="IPR036390">
    <property type="entry name" value="WH_DNA-bd_sf"/>
</dbReference>
<evidence type="ECO:0000256" key="2">
    <source>
        <dbReference type="ARBA" id="ARBA00004123"/>
    </source>
</evidence>
<dbReference type="InterPro" id="IPR036388">
    <property type="entry name" value="WH-like_DNA-bd_sf"/>
</dbReference>
<dbReference type="Gene3D" id="1.10.10.10">
    <property type="entry name" value="Winged helix-like DNA-binding domain superfamily/Winged helix DNA-binding domain"/>
    <property type="match status" value="1"/>
</dbReference>
<dbReference type="GO" id="GO:0005634">
    <property type="term" value="C:nucleus"/>
    <property type="evidence" value="ECO:0007669"/>
    <property type="project" value="UniProtKB-SubCell"/>
</dbReference>
<evidence type="ECO:0000256" key="5">
    <source>
        <dbReference type="ARBA" id="ARBA00023125"/>
    </source>
</evidence>
<feature type="compositionally biased region" description="Basic residues" evidence="8">
    <location>
        <begin position="21"/>
        <end position="34"/>
    </location>
</feature>
<dbReference type="GO" id="GO:0030261">
    <property type="term" value="P:chromosome condensation"/>
    <property type="evidence" value="ECO:0007669"/>
    <property type="project" value="TreeGrafter"/>
</dbReference>
<keyword evidence="6 7" id="KW-0539">Nucleus</keyword>
<feature type="compositionally biased region" description="Low complexity" evidence="8">
    <location>
        <begin position="1"/>
        <end position="20"/>
    </location>
</feature>
<comment type="function">
    <text evidence="1">Histones H1 are necessary for the condensation of nucleosome chains into higher-order structures.</text>
</comment>
<keyword evidence="4 7" id="KW-0158">Chromosome</keyword>
<dbReference type="PROSITE" id="PS51504">
    <property type="entry name" value="H15"/>
    <property type="match status" value="1"/>
</dbReference>
<dbReference type="PRINTS" id="PR00624">
    <property type="entry name" value="HISTONEH5"/>
</dbReference>
<dbReference type="Pfam" id="PF00538">
    <property type="entry name" value="Linker_histone"/>
    <property type="match status" value="1"/>
</dbReference>